<dbReference type="AlphaFoldDB" id="A0A0A8YB39"/>
<evidence type="ECO:0000313" key="1">
    <source>
        <dbReference type="EMBL" id="JAD23174.1"/>
    </source>
</evidence>
<accession>A0A0A8YB39</accession>
<sequence>MMRATKVNFQFLNTRVKPT</sequence>
<organism evidence="1">
    <name type="scientific">Arundo donax</name>
    <name type="common">Giant reed</name>
    <name type="synonym">Donax arundinaceus</name>
    <dbReference type="NCBI Taxonomy" id="35708"/>
    <lineage>
        <taxon>Eukaryota</taxon>
        <taxon>Viridiplantae</taxon>
        <taxon>Streptophyta</taxon>
        <taxon>Embryophyta</taxon>
        <taxon>Tracheophyta</taxon>
        <taxon>Spermatophyta</taxon>
        <taxon>Magnoliopsida</taxon>
        <taxon>Liliopsida</taxon>
        <taxon>Poales</taxon>
        <taxon>Poaceae</taxon>
        <taxon>PACMAD clade</taxon>
        <taxon>Arundinoideae</taxon>
        <taxon>Arundineae</taxon>
        <taxon>Arundo</taxon>
    </lineage>
</organism>
<reference evidence="1" key="1">
    <citation type="submission" date="2014-09" db="EMBL/GenBank/DDBJ databases">
        <authorList>
            <person name="Magalhaes I.L.F."/>
            <person name="Oliveira U."/>
            <person name="Santos F.R."/>
            <person name="Vidigal T.H.D.A."/>
            <person name="Brescovit A.D."/>
            <person name="Santos A.J."/>
        </authorList>
    </citation>
    <scope>NUCLEOTIDE SEQUENCE</scope>
    <source>
        <tissue evidence="1">Shoot tissue taken approximately 20 cm above the soil surface</tissue>
    </source>
</reference>
<reference evidence="1" key="2">
    <citation type="journal article" date="2015" name="Data Brief">
        <title>Shoot transcriptome of the giant reed, Arundo donax.</title>
        <authorList>
            <person name="Barrero R.A."/>
            <person name="Guerrero F.D."/>
            <person name="Moolhuijzen P."/>
            <person name="Goolsby J.A."/>
            <person name="Tidwell J."/>
            <person name="Bellgard S.E."/>
            <person name="Bellgard M.I."/>
        </authorList>
    </citation>
    <scope>NUCLEOTIDE SEQUENCE</scope>
    <source>
        <tissue evidence="1">Shoot tissue taken approximately 20 cm above the soil surface</tissue>
    </source>
</reference>
<dbReference type="EMBL" id="GBRH01274721">
    <property type="protein sequence ID" value="JAD23174.1"/>
    <property type="molecule type" value="Transcribed_RNA"/>
</dbReference>
<proteinExistence type="predicted"/>
<name>A0A0A8YB39_ARUDO</name>
<protein>
    <submittedName>
        <fullName evidence="1">Uncharacterized protein</fullName>
    </submittedName>
</protein>